<evidence type="ECO:0000256" key="3">
    <source>
        <dbReference type="ARBA" id="ARBA00022553"/>
    </source>
</evidence>
<keyword evidence="9" id="KW-1133">Transmembrane helix</keyword>
<evidence type="ECO:0000256" key="1">
    <source>
        <dbReference type="ARBA" id="ARBA00000085"/>
    </source>
</evidence>
<dbReference type="RefSeq" id="WP_084426414.1">
    <property type="nucleotide sequence ID" value="NZ_FWXV01000002.1"/>
</dbReference>
<keyword evidence="5" id="KW-0547">Nucleotide-binding</keyword>
<dbReference type="Gene3D" id="1.20.5.1930">
    <property type="match status" value="1"/>
</dbReference>
<dbReference type="CDD" id="cd16917">
    <property type="entry name" value="HATPase_UhpB-NarQ-NarX-like"/>
    <property type="match status" value="1"/>
</dbReference>
<sequence>MGRYLIALAATLAAMQAYHYLGFWPGPEPIPFVIALFLATVQGHRALAIGAAVVAAVVVTVPAWSFEDLPQVLPTLTAVIAIGEIVRIRRAYLRQARQRAVDAERLRISRELHDVLVHHMSVVNVQAGAALLRPQRANDALIIIRQASRDALDEVRSALGTLRAPSIRQLDELIDRVRTDGLVVSKRIRGRTELPAEVDQAAYRVVQEALTNVVRHAEATKVAVHLECRRDRVTVQVRDNGKGGDALPGNGLTGMRERVAALGGQLTTSGESGFRVEARIPL</sequence>
<feature type="transmembrane region" description="Helical" evidence="9">
    <location>
        <begin position="20"/>
        <end position="39"/>
    </location>
</feature>
<accession>A0A1Y5XFJ3</accession>
<dbReference type="GO" id="GO:0046983">
    <property type="term" value="F:protein dimerization activity"/>
    <property type="evidence" value="ECO:0007669"/>
    <property type="project" value="InterPro"/>
</dbReference>
<dbReference type="Pfam" id="PF02518">
    <property type="entry name" value="HATPase_c"/>
    <property type="match status" value="1"/>
</dbReference>
<dbReference type="InterPro" id="IPR011712">
    <property type="entry name" value="Sig_transdc_His_kin_sub3_dim/P"/>
</dbReference>
<dbReference type="GO" id="GO:0016020">
    <property type="term" value="C:membrane"/>
    <property type="evidence" value="ECO:0007669"/>
    <property type="project" value="InterPro"/>
</dbReference>
<dbReference type="Pfam" id="PF07730">
    <property type="entry name" value="HisKA_3"/>
    <property type="match status" value="1"/>
</dbReference>
<dbReference type="AlphaFoldDB" id="A0A1Y5XFJ3"/>
<evidence type="ECO:0000313" key="11">
    <source>
        <dbReference type="EMBL" id="SMC90447.1"/>
    </source>
</evidence>
<evidence type="ECO:0000256" key="7">
    <source>
        <dbReference type="ARBA" id="ARBA00022840"/>
    </source>
</evidence>
<reference evidence="11 12" key="1">
    <citation type="submission" date="2017-04" db="EMBL/GenBank/DDBJ databases">
        <authorList>
            <person name="Afonso C.L."/>
            <person name="Miller P.J."/>
            <person name="Scott M.A."/>
            <person name="Spackman E."/>
            <person name="Goraichik I."/>
            <person name="Dimitrov K.M."/>
            <person name="Suarez D.L."/>
            <person name="Swayne D.E."/>
        </authorList>
    </citation>
    <scope>NUCLEOTIDE SEQUENCE [LARGE SCALE GENOMIC DNA]</scope>
    <source>
        <strain evidence="11 12">DSM 43828</strain>
    </source>
</reference>
<dbReference type="Gene3D" id="3.30.565.10">
    <property type="entry name" value="Histidine kinase-like ATPase, C-terminal domain"/>
    <property type="match status" value="1"/>
</dbReference>
<evidence type="ECO:0000256" key="8">
    <source>
        <dbReference type="ARBA" id="ARBA00023012"/>
    </source>
</evidence>
<dbReference type="InterPro" id="IPR036890">
    <property type="entry name" value="HATPase_C_sf"/>
</dbReference>
<dbReference type="PANTHER" id="PTHR24421">
    <property type="entry name" value="NITRATE/NITRITE SENSOR PROTEIN NARX-RELATED"/>
    <property type="match status" value="1"/>
</dbReference>
<organism evidence="11 12">
    <name type="scientific">Kibdelosporangium aridum</name>
    <dbReference type="NCBI Taxonomy" id="2030"/>
    <lineage>
        <taxon>Bacteria</taxon>
        <taxon>Bacillati</taxon>
        <taxon>Actinomycetota</taxon>
        <taxon>Actinomycetes</taxon>
        <taxon>Pseudonocardiales</taxon>
        <taxon>Pseudonocardiaceae</taxon>
        <taxon>Kibdelosporangium</taxon>
    </lineage>
</organism>
<proteinExistence type="predicted"/>
<dbReference type="EC" id="2.7.13.3" evidence="2"/>
<dbReference type="GO" id="GO:0000155">
    <property type="term" value="F:phosphorelay sensor kinase activity"/>
    <property type="evidence" value="ECO:0007669"/>
    <property type="project" value="InterPro"/>
</dbReference>
<feature type="transmembrane region" description="Helical" evidence="9">
    <location>
        <begin position="46"/>
        <end position="66"/>
    </location>
</feature>
<dbReference type="InterPro" id="IPR050482">
    <property type="entry name" value="Sensor_HK_TwoCompSys"/>
</dbReference>
<feature type="transmembrane region" description="Helical" evidence="9">
    <location>
        <begin position="72"/>
        <end position="89"/>
    </location>
</feature>
<dbReference type="PANTHER" id="PTHR24421:SF10">
    <property type="entry name" value="NITRATE_NITRITE SENSOR PROTEIN NARQ"/>
    <property type="match status" value="1"/>
</dbReference>
<feature type="domain" description="Histidine kinase/HSP90-like ATPase" evidence="10">
    <location>
        <begin position="197"/>
        <end position="282"/>
    </location>
</feature>
<keyword evidence="9" id="KW-0812">Transmembrane</keyword>
<dbReference type="EMBL" id="FWXV01000002">
    <property type="protein sequence ID" value="SMC90447.1"/>
    <property type="molecule type" value="Genomic_DNA"/>
</dbReference>
<protein>
    <recommendedName>
        <fullName evidence="2">histidine kinase</fullName>
        <ecNumber evidence="2">2.7.13.3</ecNumber>
    </recommendedName>
</protein>
<gene>
    <name evidence="11" type="ORF">SAMN05661093_02664</name>
</gene>
<keyword evidence="12" id="KW-1185">Reference proteome</keyword>
<dbReference type="OrthoDB" id="227596at2"/>
<dbReference type="InterPro" id="IPR003594">
    <property type="entry name" value="HATPase_dom"/>
</dbReference>
<keyword evidence="4" id="KW-0808">Transferase</keyword>
<keyword evidence="3" id="KW-0597">Phosphoprotein</keyword>
<evidence type="ECO:0000256" key="2">
    <source>
        <dbReference type="ARBA" id="ARBA00012438"/>
    </source>
</evidence>
<comment type="catalytic activity">
    <reaction evidence="1">
        <text>ATP + protein L-histidine = ADP + protein N-phospho-L-histidine.</text>
        <dbReference type="EC" id="2.7.13.3"/>
    </reaction>
</comment>
<keyword evidence="6 11" id="KW-0418">Kinase</keyword>
<keyword evidence="9" id="KW-0472">Membrane</keyword>
<evidence type="ECO:0000256" key="6">
    <source>
        <dbReference type="ARBA" id="ARBA00022777"/>
    </source>
</evidence>
<evidence type="ECO:0000313" key="12">
    <source>
        <dbReference type="Proteomes" id="UP000192674"/>
    </source>
</evidence>
<evidence type="ECO:0000256" key="9">
    <source>
        <dbReference type="SAM" id="Phobius"/>
    </source>
</evidence>
<evidence type="ECO:0000256" key="4">
    <source>
        <dbReference type="ARBA" id="ARBA00022679"/>
    </source>
</evidence>
<dbReference type="SUPFAM" id="SSF55874">
    <property type="entry name" value="ATPase domain of HSP90 chaperone/DNA topoisomerase II/histidine kinase"/>
    <property type="match status" value="1"/>
</dbReference>
<dbReference type="GO" id="GO:0005524">
    <property type="term" value="F:ATP binding"/>
    <property type="evidence" value="ECO:0007669"/>
    <property type="project" value="UniProtKB-KW"/>
</dbReference>
<name>A0A1Y5XFJ3_KIBAR</name>
<evidence type="ECO:0000256" key="5">
    <source>
        <dbReference type="ARBA" id="ARBA00022741"/>
    </source>
</evidence>
<evidence type="ECO:0000259" key="10">
    <source>
        <dbReference type="SMART" id="SM00387"/>
    </source>
</evidence>
<keyword evidence="7" id="KW-0067">ATP-binding</keyword>
<dbReference type="Proteomes" id="UP000192674">
    <property type="component" value="Unassembled WGS sequence"/>
</dbReference>
<keyword evidence="8" id="KW-0902">Two-component regulatory system</keyword>
<dbReference type="SMART" id="SM00387">
    <property type="entry name" value="HATPase_c"/>
    <property type="match status" value="1"/>
</dbReference>